<feature type="region of interest" description="Disordered" evidence="6">
    <location>
        <begin position="795"/>
        <end position="863"/>
    </location>
</feature>
<evidence type="ECO:0000313" key="9">
    <source>
        <dbReference type="EMBL" id="OJD19839.1"/>
    </source>
</evidence>
<comment type="caution">
    <text evidence="9">The sequence shown here is derived from an EMBL/GenBank/DDBJ whole genome shotgun (WGS) entry which is preliminary data.</text>
</comment>
<feature type="compositionally biased region" description="Basic and acidic residues" evidence="6">
    <location>
        <begin position="536"/>
        <end position="569"/>
    </location>
</feature>
<comment type="function">
    <text evidence="3">May be involved in the turnover of nuclear polyadenylated (pA+) RNA.</text>
</comment>
<feature type="compositionally biased region" description="Gly residues" evidence="6">
    <location>
        <begin position="667"/>
        <end position="677"/>
    </location>
</feature>
<evidence type="ECO:0000256" key="4">
    <source>
        <dbReference type="PROSITE-ProRule" id="PRU00176"/>
    </source>
</evidence>
<evidence type="ECO:0000313" key="10">
    <source>
        <dbReference type="Proteomes" id="UP000182235"/>
    </source>
</evidence>
<feature type="compositionally biased region" description="Gly residues" evidence="6">
    <location>
        <begin position="204"/>
        <end position="214"/>
    </location>
</feature>
<dbReference type="STRING" id="1447872.A0A1J9QUF8"/>
<feature type="compositionally biased region" description="Basic and acidic residues" evidence="6">
    <location>
        <begin position="180"/>
        <end position="196"/>
    </location>
</feature>
<dbReference type="PANTHER" id="PTHR14398">
    <property type="entry name" value="RNA RECOGNITION RRM/RNP DOMAIN"/>
    <property type="match status" value="1"/>
</dbReference>
<evidence type="ECO:0000256" key="5">
    <source>
        <dbReference type="PROSITE-ProRule" id="PRU00723"/>
    </source>
</evidence>
<accession>A0A1J9QUF8</accession>
<dbReference type="Gene3D" id="3.30.70.330">
    <property type="match status" value="1"/>
</dbReference>
<feature type="compositionally biased region" description="Acidic residues" evidence="6">
    <location>
        <begin position="851"/>
        <end position="863"/>
    </location>
</feature>
<dbReference type="PANTHER" id="PTHR14398:SF0">
    <property type="entry name" value="ZINC FINGER PROTEIN SWM"/>
    <property type="match status" value="1"/>
</dbReference>
<proteinExistence type="predicted"/>
<dbReference type="Proteomes" id="UP000182235">
    <property type="component" value="Unassembled WGS sequence"/>
</dbReference>
<dbReference type="InterPro" id="IPR036483">
    <property type="entry name" value="PWI_dom_sf"/>
</dbReference>
<dbReference type="GO" id="GO:0003723">
    <property type="term" value="F:RNA binding"/>
    <property type="evidence" value="ECO:0007669"/>
    <property type="project" value="UniProtKB-UniRule"/>
</dbReference>
<dbReference type="InterPro" id="IPR000504">
    <property type="entry name" value="RRM_dom"/>
</dbReference>
<sequence>MQFTEEQAAEVKGWVVKRLEDISDADSDVLADYVLALIRSDAPDEDIRKASVENLEDFLKENTADFVDEIFARYNPKKPTTVHAKGQPSLQQPPEPNAAAAVAAATHPVAPLQSQPHPPHSTPFTQLQPMMTPESMSMTPFGHGHGRTAVNPSQPNRGGFEGAGTSNNFSRKRAFNEGPHAGEEYDSHYSRADRPFKSMRGRRGGGAGGAGGGRGDNRMVANSNNNNNNMGVARMGSAHTGLSHLNHQQQHKQQGFQGMPSVAPPAPPAGFPPFNPNDPIAAMMALQAMGFPQIPGIPMPPLPQIPNPTGGATGPNNQPSAAVGGGSPPPPPASIPQRCRDYDTQGFCVLGSTCPYQHGTDHLVAPARDDEYDPTKSNIVMDRPRSSSATNGQSSAGPSSRGGERGGRGRGRGRGDRGGFTGSRRNRADFSHIGPNEDKSITTIVVEQIPEDKFDENTVRDFFSEFGNIVEVTMQPYKHLALVKYDTWAAARSAWSSTKAIFDNRFVKVYWYKPGSKAETNGAGSHPPHHPPGHNKPGEKPFDQEEFEKQQAEAQRVHEEKMKKRKETEEARLALEKQKEDLLKRQQEEQAKLLQRLGSHHPETTAPTTATTHTTPDGTNGTSPATADSETTKSLRAQLAALEAEAKSLGLDPALSDSQYAPRGRGRGWGGYRGGRGTFAPRGRGGYDPSFRGGGAYRGRGAAPPRGRGGVLRLDNRPRRVAVSGVEFTPERDEALRQFLLGVGEYENIEPNPDQPDSQIVSFKDRYIAEKLMYGPTDIPSVGKVEFSWVANAPSAPGTRDGSVSAPPLMQQQGGQAATKENEDAHMGNNGTHETDPMLRKDAGGHHEVDYDVAEIDDTWAVE</sequence>
<evidence type="ECO:0000256" key="3">
    <source>
        <dbReference type="ARBA" id="ARBA00043866"/>
    </source>
</evidence>
<feature type="zinc finger region" description="C3H1-type" evidence="5">
    <location>
        <begin position="333"/>
        <end position="361"/>
    </location>
</feature>
<feature type="compositionally biased region" description="Basic and acidic residues" evidence="6">
    <location>
        <begin position="426"/>
        <end position="435"/>
    </location>
</feature>
<keyword evidence="5" id="KW-0479">Metal-binding</keyword>
<feature type="compositionally biased region" description="Polar residues" evidence="6">
    <location>
        <begin position="623"/>
        <end position="634"/>
    </location>
</feature>
<evidence type="ECO:0000256" key="2">
    <source>
        <dbReference type="ARBA" id="ARBA00022884"/>
    </source>
</evidence>
<dbReference type="SUPFAM" id="SSF101233">
    <property type="entry name" value="PWI domain"/>
    <property type="match status" value="1"/>
</dbReference>
<dbReference type="PROSITE" id="PS50102">
    <property type="entry name" value="RRM"/>
    <property type="match status" value="1"/>
</dbReference>
<feature type="compositionally biased region" description="Pro residues" evidence="6">
    <location>
        <begin position="262"/>
        <end position="276"/>
    </location>
</feature>
<dbReference type="GO" id="GO:0006397">
    <property type="term" value="P:mRNA processing"/>
    <property type="evidence" value="ECO:0007669"/>
    <property type="project" value="UniProtKB-KW"/>
</dbReference>
<feature type="region of interest" description="Disordered" evidence="6">
    <location>
        <begin position="78"/>
        <end position="218"/>
    </location>
</feature>
<dbReference type="GO" id="GO:0005634">
    <property type="term" value="C:nucleus"/>
    <property type="evidence" value="ECO:0007669"/>
    <property type="project" value="TreeGrafter"/>
</dbReference>
<dbReference type="VEuPathDB" id="FungiDB:AJ78_00198"/>
<feature type="compositionally biased region" description="Basic and acidic residues" evidence="6">
    <location>
        <begin position="402"/>
        <end position="417"/>
    </location>
</feature>
<feature type="compositionally biased region" description="Pro residues" evidence="6">
    <location>
        <begin position="295"/>
        <end position="306"/>
    </location>
</feature>
<gene>
    <name evidence="9" type="ORF">AJ78_00198</name>
</gene>
<dbReference type="Pfam" id="PF01480">
    <property type="entry name" value="PWI"/>
    <property type="match status" value="1"/>
</dbReference>
<dbReference type="SUPFAM" id="SSF54928">
    <property type="entry name" value="RNA-binding domain, RBD"/>
    <property type="match status" value="1"/>
</dbReference>
<dbReference type="InterPro" id="IPR045137">
    <property type="entry name" value="RBM26/27"/>
</dbReference>
<keyword evidence="2 4" id="KW-0694">RNA-binding</keyword>
<feature type="region of interest" description="Disordered" evidence="6">
    <location>
        <begin position="595"/>
        <end position="692"/>
    </location>
</feature>
<feature type="region of interest" description="Disordered" evidence="6">
    <location>
        <begin position="248"/>
        <end position="276"/>
    </location>
</feature>
<protein>
    <recommendedName>
        <fullName evidence="11">C3H1-type domain-containing protein</fullName>
    </recommendedName>
</protein>
<feature type="domain" description="RRM" evidence="7">
    <location>
        <begin position="442"/>
        <end position="514"/>
    </location>
</feature>
<evidence type="ECO:0000256" key="6">
    <source>
        <dbReference type="SAM" id="MobiDB-lite"/>
    </source>
</evidence>
<dbReference type="Gene3D" id="1.20.1390.10">
    <property type="entry name" value="PWI domain"/>
    <property type="match status" value="1"/>
</dbReference>
<feature type="compositionally biased region" description="Low complexity" evidence="6">
    <location>
        <begin position="635"/>
        <end position="651"/>
    </location>
</feature>
<feature type="compositionally biased region" description="Basic and acidic residues" evidence="6">
    <location>
        <begin position="833"/>
        <end position="850"/>
    </location>
</feature>
<dbReference type="SMART" id="SM00360">
    <property type="entry name" value="RRM"/>
    <property type="match status" value="1"/>
</dbReference>
<feature type="compositionally biased region" description="Low complexity" evidence="6">
    <location>
        <begin position="604"/>
        <end position="622"/>
    </location>
</feature>
<dbReference type="CDD" id="cd12257">
    <property type="entry name" value="RRM1_RBM26_like"/>
    <property type="match status" value="1"/>
</dbReference>
<feature type="compositionally biased region" description="Low complexity" evidence="6">
    <location>
        <begin position="97"/>
        <end position="111"/>
    </location>
</feature>
<feature type="domain" description="C3H1-type" evidence="8">
    <location>
        <begin position="333"/>
        <end position="361"/>
    </location>
</feature>
<evidence type="ECO:0000259" key="7">
    <source>
        <dbReference type="PROSITE" id="PS50102"/>
    </source>
</evidence>
<organism evidence="9 10">
    <name type="scientific">Emergomyces pasteurianus Ep9510</name>
    <dbReference type="NCBI Taxonomy" id="1447872"/>
    <lineage>
        <taxon>Eukaryota</taxon>
        <taxon>Fungi</taxon>
        <taxon>Dikarya</taxon>
        <taxon>Ascomycota</taxon>
        <taxon>Pezizomycotina</taxon>
        <taxon>Eurotiomycetes</taxon>
        <taxon>Eurotiomycetidae</taxon>
        <taxon>Onygenales</taxon>
        <taxon>Ajellomycetaceae</taxon>
        <taxon>Emergomyces</taxon>
    </lineage>
</organism>
<dbReference type="AlphaFoldDB" id="A0A1J9QUF8"/>
<dbReference type="FunFam" id="1.20.1390.10:FF:000007">
    <property type="entry name" value="CCCH zinc finger and RRM domain protein"/>
    <property type="match status" value="1"/>
</dbReference>
<dbReference type="EMBL" id="LGRN01000003">
    <property type="protein sequence ID" value="OJD19839.1"/>
    <property type="molecule type" value="Genomic_DNA"/>
</dbReference>
<dbReference type="OrthoDB" id="443401at2759"/>
<dbReference type="FunFam" id="3.30.70.330:FF:000647">
    <property type="entry name" value="CCCH zinc finger and RRM domain protein"/>
    <property type="match status" value="1"/>
</dbReference>
<feature type="region of interest" description="Disordered" evidence="6">
    <location>
        <begin position="519"/>
        <end position="569"/>
    </location>
</feature>
<evidence type="ECO:0000256" key="1">
    <source>
        <dbReference type="ARBA" id="ARBA00022664"/>
    </source>
</evidence>
<dbReference type="PROSITE" id="PS50103">
    <property type="entry name" value="ZF_C3H1"/>
    <property type="match status" value="1"/>
</dbReference>
<keyword evidence="10" id="KW-1185">Reference proteome</keyword>
<dbReference type="InterPro" id="IPR002483">
    <property type="entry name" value="PWI_dom"/>
</dbReference>
<dbReference type="GO" id="GO:0008270">
    <property type="term" value="F:zinc ion binding"/>
    <property type="evidence" value="ECO:0007669"/>
    <property type="project" value="UniProtKB-KW"/>
</dbReference>
<name>A0A1J9QUF8_9EURO</name>
<evidence type="ECO:0008006" key="11">
    <source>
        <dbReference type="Google" id="ProtNLM"/>
    </source>
</evidence>
<dbReference type="InterPro" id="IPR035979">
    <property type="entry name" value="RBD_domain_sf"/>
</dbReference>
<feature type="compositionally biased region" description="Low complexity" evidence="6">
    <location>
        <begin position="248"/>
        <end position="258"/>
    </location>
</feature>
<evidence type="ECO:0000259" key="8">
    <source>
        <dbReference type="PROSITE" id="PS50103"/>
    </source>
</evidence>
<feature type="region of interest" description="Disordered" evidence="6">
    <location>
        <begin position="365"/>
        <end position="435"/>
    </location>
</feature>
<keyword evidence="1" id="KW-0507">mRNA processing</keyword>
<feature type="compositionally biased region" description="Low complexity" evidence="6">
    <location>
        <begin position="129"/>
        <end position="140"/>
    </location>
</feature>
<dbReference type="InterPro" id="IPR012677">
    <property type="entry name" value="Nucleotide-bd_a/b_plait_sf"/>
</dbReference>
<reference evidence="9 10" key="1">
    <citation type="submission" date="2015-07" db="EMBL/GenBank/DDBJ databases">
        <title>Emmonsia species relationships and genome sequence.</title>
        <authorList>
            <consortium name="The Broad Institute Genomics Platform"/>
            <person name="Cuomo C.A."/>
            <person name="Munoz J.F."/>
            <person name="Imamovic A."/>
            <person name="Priest M.E."/>
            <person name="Young S."/>
            <person name="Clay O.K."/>
            <person name="McEwen J.G."/>
        </authorList>
    </citation>
    <scope>NUCLEOTIDE SEQUENCE [LARGE SCALE GENOMIC DNA]</scope>
    <source>
        <strain evidence="9 10">UAMH 9510</strain>
    </source>
</reference>
<keyword evidence="5" id="KW-0862">Zinc</keyword>
<keyword evidence="5" id="KW-0863">Zinc-finger</keyword>
<dbReference type="InterPro" id="IPR000571">
    <property type="entry name" value="Znf_CCCH"/>
</dbReference>
<feature type="region of interest" description="Disordered" evidence="6">
    <location>
        <begin position="295"/>
        <end position="338"/>
    </location>
</feature>